<evidence type="ECO:0000256" key="5">
    <source>
        <dbReference type="ARBA" id="ARBA00022989"/>
    </source>
</evidence>
<feature type="domain" description="ABC transmembrane type-1" evidence="8">
    <location>
        <begin position="72"/>
        <end position="253"/>
    </location>
</feature>
<evidence type="ECO:0000256" key="4">
    <source>
        <dbReference type="ARBA" id="ARBA00022692"/>
    </source>
</evidence>
<dbReference type="PANTHER" id="PTHR30151">
    <property type="entry name" value="ALKANE SULFONATE ABC TRANSPORTER-RELATED, MEMBRANE SUBUNIT"/>
    <property type="match status" value="1"/>
</dbReference>
<accession>A0A370L984</accession>
<feature type="transmembrane region" description="Helical" evidence="7">
    <location>
        <begin position="234"/>
        <end position="255"/>
    </location>
</feature>
<evidence type="ECO:0000256" key="2">
    <source>
        <dbReference type="ARBA" id="ARBA00022448"/>
    </source>
</evidence>
<dbReference type="GO" id="GO:0005886">
    <property type="term" value="C:plasma membrane"/>
    <property type="evidence" value="ECO:0007669"/>
    <property type="project" value="UniProtKB-SubCell"/>
</dbReference>
<dbReference type="SUPFAM" id="SSF161098">
    <property type="entry name" value="MetI-like"/>
    <property type="match status" value="1"/>
</dbReference>
<dbReference type="OrthoDB" id="8138334at2"/>
<keyword evidence="2 7" id="KW-0813">Transport</keyword>
<evidence type="ECO:0000256" key="6">
    <source>
        <dbReference type="ARBA" id="ARBA00023136"/>
    </source>
</evidence>
<keyword evidence="3" id="KW-1003">Cell membrane</keyword>
<feature type="transmembrane region" description="Helical" evidence="7">
    <location>
        <begin position="182"/>
        <end position="203"/>
    </location>
</feature>
<dbReference type="PROSITE" id="PS50928">
    <property type="entry name" value="ABC_TM1"/>
    <property type="match status" value="1"/>
</dbReference>
<keyword evidence="4 7" id="KW-0812">Transmembrane</keyword>
<dbReference type="InterPro" id="IPR000515">
    <property type="entry name" value="MetI-like"/>
</dbReference>
<dbReference type="PANTHER" id="PTHR30151:SF20">
    <property type="entry name" value="ABC TRANSPORTER PERMEASE PROTEIN HI_0355-RELATED"/>
    <property type="match status" value="1"/>
</dbReference>
<name>A0A370L984_9HYPH</name>
<dbReference type="Gene3D" id="1.10.3720.10">
    <property type="entry name" value="MetI-like"/>
    <property type="match status" value="1"/>
</dbReference>
<dbReference type="Pfam" id="PF00528">
    <property type="entry name" value="BPD_transp_1"/>
    <property type="match status" value="1"/>
</dbReference>
<feature type="transmembrane region" description="Helical" evidence="7">
    <location>
        <begin position="110"/>
        <end position="132"/>
    </location>
</feature>
<comment type="subcellular location">
    <subcellularLocation>
        <location evidence="1 7">Cell membrane</location>
        <topology evidence="1 7">Multi-pass membrane protein</topology>
    </subcellularLocation>
</comment>
<feature type="transmembrane region" description="Helical" evidence="7">
    <location>
        <begin position="79"/>
        <end position="98"/>
    </location>
</feature>
<evidence type="ECO:0000313" key="9">
    <source>
        <dbReference type="EMBL" id="RDJ26943.1"/>
    </source>
</evidence>
<evidence type="ECO:0000256" key="1">
    <source>
        <dbReference type="ARBA" id="ARBA00004651"/>
    </source>
</evidence>
<evidence type="ECO:0000313" key="10">
    <source>
        <dbReference type="Proteomes" id="UP000255207"/>
    </source>
</evidence>
<comment type="similarity">
    <text evidence="7">Belongs to the binding-protein-dependent transport system permease family.</text>
</comment>
<keyword evidence="5 7" id="KW-1133">Transmembrane helix</keyword>
<proteinExistence type="inferred from homology"/>
<evidence type="ECO:0000256" key="3">
    <source>
        <dbReference type="ARBA" id="ARBA00022475"/>
    </source>
</evidence>
<dbReference type="Proteomes" id="UP000255207">
    <property type="component" value="Unassembled WGS sequence"/>
</dbReference>
<organism evidence="9 10">
    <name type="scientific">Bosea caraganae</name>
    <dbReference type="NCBI Taxonomy" id="2763117"/>
    <lineage>
        <taxon>Bacteria</taxon>
        <taxon>Pseudomonadati</taxon>
        <taxon>Pseudomonadota</taxon>
        <taxon>Alphaproteobacteria</taxon>
        <taxon>Hyphomicrobiales</taxon>
        <taxon>Boseaceae</taxon>
        <taxon>Bosea</taxon>
    </lineage>
</organism>
<feature type="transmembrane region" description="Helical" evidence="7">
    <location>
        <begin position="138"/>
        <end position="161"/>
    </location>
</feature>
<protein>
    <submittedName>
        <fullName evidence="9">ABC transporter permease</fullName>
    </submittedName>
</protein>
<keyword evidence="6 7" id="KW-0472">Membrane</keyword>
<keyword evidence="10" id="KW-1185">Reference proteome</keyword>
<dbReference type="InterPro" id="IPR035906">
    <property type="entry name" value="MetI-like_sf"/>
</dbReference>
<comment type="caution">
    <text evidence="9">The sequence shown here is derived from an EMBL/GenBank/DDBJ whole genome shotgun (WGS) entry which is preliminary data.</text>
</comment>
<gene>
    <name evidence="9" type="ORF">DWE98_08875</name>
</gene>
<reference evidence="10" key="1">
    <citation type="submission" date="2018-07" db="EMBL/GenBank/DDBJ databases">
        <authorList>
            <person name="Safronova V.I."/>
            <person name="Chirak E.R."/>
            <person name="Sazanova A.L."/>
        </authorList>
    </citation>
    <scope>NUCLEOTIDE SEQUENCE [LARGE SCALE GENOMIC DNA]</scope>
    <source>
        <strain evidence="10">RCAM04685</strain>
    </source>
</reference>
<evidence type="ECO:0000259" key="8">
    <source>
        <dbReference type="PROSITE" id="PS50928"/>
    </source>
</evidence>
<dbReference type="CDD" id="cd06261">
    <property type="entry name" value="TM_PBP2"/>
    <property type="match status" value="1"/>
</dbReference>
<feature type="transmembrane region" description="Helical" evidence="7">
    <location>
        <begin position="21"/>
        <end position="38"/>
    </location>
</feature>
<dbReference type="AlphaFoldDB" id="A0A370L984"/>
<evidence type="ECO:0000256" key="7">
    <source>
        <dbReference type="RuleBase" id="RU363032"/>
    </source>
</evidence>
<sequence length="267" mass="28827">MTGRSVVSTDQAVRTKAGERRAVLVWQIAFGLGALALWELTGRVFGSTWTSLPSQIAQRLLLWGGTDLFRHVYVTLTEVFVGLALGTVAGVVAGLALGRTQTLALVLRPIIVTLYSVPLVTMAPLLILWFGLEMESKIVLVTVVVFFLMFFNTFAGVQSIDPLLVTTLDLMGATTLERYRKVIAPAAMAWIFSGIKIALPYALSAATTGELLGGSYGLGTLLSRAGSQFDMTGLYTALIVLLVIGILLSEGVAFVENHLLRWRHVAE</sequence>
<dbReference type="EMBL" id="QQTP01000003">
    <property type="protein sequence ID" value="RDJ26943.1"/>
    <property type="molecule type" value="Genomic_DNA"/>
</dbReference>
<dbReference type="GO" id="GO:0055085">
    <property type="term" value="P:transmembrane transport"/>
    <property type="evidence" value="ECO:0007669"/>
    <property type="project" value="InterPro"/>
</dbReference>